<feature type="domain" description="HTH tetR-type" evidence="5">
    <location>
        <begin position="7"/>
        <end position="67"/>
    </location>
</feature>
<name>A0A6H9YZI1_9ACTN</name>
<comment type="caution">
    <text evidence="6">The sequence shown here is derived from an EMBL/GenBank/DDBJ whole genome shotgun (WGS) entry which is preliminary data.</text>
</comment>
<dbReference type="Proteomes" id="UP000468735">
    <property type="component" value="Unassembled WGS sequence"/>
</dbReference>
<gene>
    <name evidence="6" type="ORF">F8566_15740</name>
</gene>
<evidence type="ECO:0000313" key="6">
    <source>
        <dbReference type="EMBL" id="KAB2348269.1"/>
    </source>
</evidence>
<dbReference type="Gene3D" id="1.10.357.10">
    <property type="entry name" value="Tetracycline Repressor, domain 2"/>
    <property type="match status" value="1"/>
</dbReference>
<organism evidence="6 7">
    <name type="scientific">Actinomadura rudentiformis</name>
    <dbReference type="NCBI Taxonomy" id="359158"/>
    <lineage>
        <taxon>Bacteria</taxon>
        <taxon>Bacillati</taxon>
        <taxon>Actinomycetota</taxon>
        <taxon>Actinomycetes</taxon>
        <taxon>Streptosporangiales</taxon>
        <taxon>Thermomonosporaceae</taxon>
        <taxon>Actinomadura</taxon>
    </lineage>
</organism>
<dbReference type="GO" id="GO:0003700">
    <property type="term" value="F:DNA-binding transcription factor activity"/>
    <property type="evidence" value="ECO:0007669"/>
    <property type="project" value="TreeGrafter"/>
</dbReference>
<dbReference type="InterPro" id="IPR009057">
    <property type="entry name" value="Homeodomain-like_sf"/>
</dbReference>
<evidence type="ECO:0000256" key="1">
    <source>
        <dbReference type="ARBA" id="ARBA00023015"/>
    </source>
</evidence>
<dbReference type="AlphaFoldDB" id="A0A6H9YZI1"/>
<evidence type="ECO:0000259" key="5">
    <source>
        <dbReference type="PROSITE" id="PS50977"/>
    </source>
</evidence>
<dbReference type="PRINTS" id="PR00455">
    <property type="entry name" value="HTHTETR"/>
</dbReference>
<dbReference type="SUPFAM" id="SSF48498">
    <property type="entry name" value="Tetracyclin repressor-like, C-terminal domain"/>
    <property type="match status" value="1"/>
</dbReference>
<reference evidence="6 7" key="1">
    <citation type="submission" date="2019-09" db="EMBL/GenBank/DDBJ databases">
        <title>Actinomadura physcomitrii sp. nov., a novel actinomycete isolated from moss [Physcomitrium sphaericum (Ludw) Fuernr].</title>
        <authorList>
            <person name="Zhuang X."/>
            <person name="Liu C."/>
        </authorList>
    </citation>
    <scope>NUCLEOTIDE SEQUENCE [LARGE SCALE GENOMIC DNA]</scope>
    <source>
        <strain evidence="6 7">HMC1</strain>
    </source>
</reference>
<keyword evidence="7" id="KW-1185">Reference proteome</keyword>
<dbReference type="SUPFAM" id="SSF46689">
    <property type="entry name" value="Homeodomain-like"/>
    <property type="match status" value="1"/>
</dbReference>
<proteinExistence type="predicted"/>
<dbReference type="InterPro" id="IPR036271">
    <property type="entry name" value="Tet_transcr_reg_TetR-rel_C_sf"/>
</dbReference>
<evidence type="ECO:0000256" key="3">
    <source>
        <dbReference type="ARBA" id="ARBA00023163"/>
    </source>
</evidence>
<dbReference type="OrthoDB" id="4726108at2"/>
<dbReference type="GO" id="GO:0000976">
    <property type="term" value="F:transcription cis-regulatory region binding"/>
    <property type="evidence" value="ECO:0007669"/>
    <property type="project" value="TreeGrafter"/>
</dbReference>
<evidence type="ECO:0000256" key="2">
    <source>
        <dbReference type="ARBA" id="ARBA00023125"/>
    </source>
</evidence>
<dbReference type="InterPro" id="IPR050109">
    <property type="entry name" value="HTH-type_TetR-like_transc_reg"/>
</dbReference>
<dbReference type="Pfam" id="PF00440">
    <property type="entry name" value="TetR_N"/>
    <property type="match status" value="1"/>
</dbReference>
<evidence type="ECO:0000256" key="4">
    <source>
        <dbReference type="PROSITE-ProRule" id="PRU00335"/>
    </source>
</evidence>
<dbReference type="PANTHER" id="PTHR30055">
    <property type="entry name" value="HTH-TYPE TRANSCRIPTIONAL REGULATOR RUTR"/>
    <property type="match status" value="1"/>
</dbReference>
<dbReference type="InterPro" id="IPR001647">
    <property type="entry name" value="HTH_TetR"/>
</dbReference>
<protein>
    <submittedName>
        <fullName evidence="6">TetR/AcrR family transcriptional regulator</fullName>
    </submittedName>
</protein>
<dbReference type="RefSeq" id="WP_151560998.1">
    <property type="nucleotide sequence ID" value="NZ_WBMT01000007.1"/>
</dbReference>
<sequence>MARMSAEQRRDQILDATRAIVDAEGFAAVTIGRVAEAAGITRTLVYHQFQGLPGLLTALVDREAERAMAGLSKVIAQRPSGDRDPFTAALAGLIEAASADPATWRMFLMPSEGGPPELYERIEQGRAVGRARIIELVKGADDGNPVPTGPDPELTIHLLHMVGDELLRLHLRDPDTYPAERVLAQCEHMADHLHTTAHVADS</sequence>
<accession>A0A6H9YZI1</accession>
<dbReference type="EMBL" id="WBMT01000007">
    <property type="protein sequence ID" value="KAB2348269.1"/>
    <property type="molecule type" value="Genomic_DNA"/>
</dbReference>
<keyword evidence="2 4" id="KW-0238">DNA-binding</keyword>
<evidence type="ECO:0000313" key="7">
    <source>
        <dbReference type="Proteomes" id="UP000468735"/>
    </source>
</evidence>
<dbReference type="PROSITE" id="PS50977">
    <property type="entry name" value="HTH_TETR_2"/>
    <property type="match status" value="1"/>
</dbReference>
<keyword evidence="3" id="KW-0804">Transcription</keyword>
<dbReference type="PANTHER" id="PTHR30055:SF234">
    <property type="entry name" value="HTH-TYPE TRANSCRIPTIONAL REGULATOR BETI"/>
    <property type="match status" value="1"/>
</dbReference>
<feature type="DNA-binding region" description="H-T-H motif" evidence="4">
    <location>
        <begin position="30"/>
        <end position="49"/>
    </location>
</feature>
<keyword evidence="1" id="KW-0805">Transcription regulation</keyword>